<name>A0A1G7BMG9_9BACT</name>
<evidence type="ECO:0000256" key="4">
    <source>
        <dbReference type="ARBA" id="ARBA00023163"/>
    </source>
</evidence>
<dbReference type="Proteomes" id="UP000198748">
    <property type="component" value="Unassembled WGS sequence"/>
</dbReference>
<dbReference type="GO" id="GO:0000160">
    <property type="term" value="P:phosphorelay signal transduction system"/>
    <property type="evidence" value="ECO:0007669"/>
    <property type="project" value="InterPro"/>
</dbReference>
<dbReference type="CDD" id="cd06170">
    <property type="entry name" value="LuxR_C_like"/>
    <property type="match status" value="1"/>
</dbReference>
<protein>
    <submittedName>
        <fullName evidence="8">Two component transcriptional regulator, LuxR family</fullName>
    </submittedName>
</protein>
<dbReference type="PROSITE" id="PS00622">
    <property type="entry name" value="HTH_LUXR_1"/>
    <property type="match status" value="1"/>
</dbReference>
<dbReference type="GO" id="GO:0003677">
    <property type="term" value="F:DNA binding"/>
    <property type="evidence" value="ECO:0007669"/>
    <property type="project" value="UniProtKB-KW"/>
</dbReference>
<dbReference type="Pfam" id="PF00196">
    <property type="entry name" value="GerE"/>
    <property type="match status" value="1"/>
</dbReference>
<dbReference type="InterPro" id="IPR016032">
    <property type="entry name" value="Sig_transdc_resp-reg_C-effctor"/>
</dbReference>
<dbReference type="SMART" id="SM00448">
    <property type="entry name" value="REC"/>
    <property type="match status" value="1"/>
</dbReference>
<dbReference type="Gene3D" id="3.40.50.2300">
    <property type="match status" value="1"/>
</dbReference>
<gene>
    <name evidence="8" type="ORF">SAMN04487996_104234</name>
</gene>
<dbReference type="InterPro" id="IPR000792">
    <property type="entry name" value="Tscrpt_reg_LuxR_C"/>
</dbReference>
<evidence type="ECO:0000256" key="1">
    <source>
        <dbReference type="ARBA" id="ARBA00022553"/>
    </source>
</evidence>
<dbReference type="OrthoDB" id="9797341at2"/>
<dbReference type="SUPFAM" id="SSF52172">
    <property type="entry name" value="CheY-like"/>
    <property type="match status" value="1"/>
</dbReference>
<feature type="domain" description="Response regulatory" evidence="7">
    <location>
        <begin position="5"/>
        <end position="121"/>
    </location>
</feature>
<dbReference type="STRING" id="659014.SAMN04487996_104234"/>
<dbReference type="CDD" id="cd17535">
    <property type="entry name" value="REC_NarL-like"/>
    <property type="match status" value="1"/>
</dbReference>
<dbReference type="GO" id="GO:0006355">
    <property type="term" value="P:regulation of DNA-templated transcription"/>
    <property type="evidence" value="ECO:0007669"/>
    <property type="project" value="InterPro"/>
</dbReference>
<proteinExistence type="predicted"/>
<dbReference type="InterPro" id="IPR058245">
    <property type="entry name" value="NreC/VraR/RcsB-like_REC"/>
</dbReference>
<dbReference type="InterPro" id="IPR001789">
    <property type="entry name" value="Sig_transdc_resp-reg_receiver"/>
</dbReference>
<dbReference type="Pfam" id="PF00072">
    <property type="entry name" value="Response_reg"/>
    <property type="match status" value="1"/>
</dbReference>
<organism evidence="8 9">
    <name type="scientific">Dyadobacter soli</name>
    <dbReference type="NCBI Taxonomy" id="659014"/>
    <lineage>
        <taxon>Bacteria</taxon>
        <taxon>Pseudomonadati</taxon>
        <taxon>Bacteroidota</taxon>
        <taxon>Cytophagia</taxon>
        <taxon>Cytophagales</taxon>
        <taxon>Spirosomataceae</taxon>
        <taxon>Dyadobacter</taxon>
    </lineage>
</organism>
<keyword evidence="3" id="KW-0238">DNA-binding</keyword>
<evidence type="ECO:0000313" key="9">
    <source>
        <dbReference type="Proteomes" id="UP000198748"/>
    </source>
</evidence>
<dbReference type="PANTHER" id="PTHR43214">
    <property type="entry name" value="TWO-COMPONENT RESPONSE REGULATOR"/>
    <property type="match status" value="1"/>
</dbReference>
<dbReference type="PROSITE" id="PS50043">
    <property type="entry name" value="HTH_LUXR_2"/>
    <property type="match status" value="1"/>
</dbReference>
<sequence>MSTLKLGIADDHELFRKGFISMLSGIPDFEFILEAGNGQELLDRLPANTPDIVFMDLQMPVMDGIQATEAAFERFPNIKIIVVSMYNEDRFVIHMLEKGVQGYLLKDTSPDEVEKAIRRVHEEGFYYNDFVSKAMHRKMVNRQVNKHPFFPNACNVALSSREKEVLQLICDGLSTTEIGDKLFISVRTVEGHRLRVLEKTGTKSTAAAVAFAYKNQLLS</sequence>
<dbReference type="AlphaFoldDB" id="A0A1G7BMG9"/>
<dbReference type="InterPro" id="IPR011006">
    <property type="entry name" value="CheY-like_superfamily"/>
</dbReference>
<dbReference type="InterPro" id="IPR039420">
    <property type="entry name" value="WalR-like"/>
</dbReference>
<accession>A0A1G7BMG9</accession>
<feature type="modified residue" description="4-aspartylphosphate" evidence="5">
    <location>
        <position position="56"/>
    </location>
</feature>
<dbReference type="SUPFAM" id="SSF46894">
    <property type="entry name" value="C-terminal effector domain of the bipartite response regulators"/>
    <property type="match status" value="1"/>
</dbReference>
<reference evidence="9" key="1">
    <citation type="submission" date="2016-10" db="EMBL/GenBank/DDBJ databases">
        <authorList>
            <person name="Varghese N."/>
            <person name="Submissions S."/>
        </authorList>
    </citation>
    <scope>NUCLEOTIDE SEQUENCE [LARGE SCALE GENOMIC DNA]</scope>
    <source>
        <strain evidence="9">DSM 25329</strain>
    </source>
</reference>
<evidence type="ECO:0000259" key="7">
    <source>
        <dbReference type="PROSITE" id="PS50110"/>
    </source>
</evidence>
<evidence type="ECO:0000256" key="2">
    <source>
        <dbReference type="ARBA" id="ARBA00023015"/>
    </source>
</evidence>
<dbReference type="PRINTS" id="PR00038">
    <property type="entry name" value="HTHLUXR"/>
</dbReference>
<keyword evidence="1 5" id="KW-0597">Phosphoprotein</keyword>
<keyword evidence="9" id="KW-1185">Reference proteome</keyword>
<keyword evidence="4" id="KW-0804">Transcription</keyword>
<keyword evidence="2" id="KW-0805">Transcription regulation</keyword>
<dbReference type="PANTHER" id="PTHR43214:SF41">
    <property type="entry name" value="NITRATE_NITRITE RESPONSE REGULATOR PROTEIN NARP"/>
    <property type="match status" value="1"/>
</dbReference>
<dbReference type="RefSeq" id="WP_015812427.1">
    <property type="nucleotide sequence ID" value="NZ_FNAN01000004.1"/>
</dbReference>
<dbReference type="EMBL" id="FNAN01000004">
    <property type="protein sequence ID" value="SDE27626.1"/>
    <property type="molecule type" value="Genomic_DNA"/>
</dbReference>
<dbReference type="PROSITE" id="PS50110">
    <property type="entry name" value="RESPONSE_REGULATORY"/>
    <property type="match status" value="1"/>
</dbReference>
<evidence type="ECO:0000313" key="8">
    <source>
        <dbReference type="EMBL" id="SDE27626.1"/>
    </source>
</evidence>
<evidence type="ECO:0000256" key="3">
    <source>
        <dbReference type="ARBA" id="ARBA00023125"/>
    </source>
</evidence>
<evidence type="ECO:0000256" key="5">
    <source>
        <dbReference type="PROSITE-ProRule" id="PRU00169"/>
    </source>
</evidence>
<dbReference type="SMART" id="SM00421">
    <property type="entry name" value="HTH_LUXR"/>
    <property type="match status" value="1"/>
</dbReference>
<evidence type="ECO:0000259" key="6">
    <source>
        <dbReference type="PROSITE" id="PS50043"/>
    </source>
</evidence>
<feature type="domain" description="HTH luxR-type" evidence="6">
    <location>
        <begin position="151"/>
        <end position="216"/>
    </location>
</feature>